<dbReference type="InterPro" id="IPR055411">
    <property type="entry name" value="LRR_FXL15/At3g58940/PEG3-like"/>
</dbReference>
<feature type="domain" description="FBD" evidence="2">
    <location>
        <begin position="382"/>
        <end position="458"/>
    </location>
</feature>
<dbReference type="PANTHER" id="PTHR32141">
    <property type="match status" value="1"/>
</dbReference>
<evidence type="ECO:0000313" key="3">
    <source>
        <dbReference type="EnsemblPlants" id="OBART01G21490.1"/>
    </source>
</evidence>
<dbReference type="PANTHER" id="PTHR32141:SF116">
    <property type="entry name" value="FBD DOMAIN-CONTAINING PROTEIN"/>
    <property type="match status" value="1"/>
</dbReference>
<keyword evidence="4" id="KW-1185">Reference proteome</keyword>
<dbReference type="InterPro" id="IPR001810">
    <property type="entry name" value="F-box_dom"/>
</dbReference>
<dbReference type="AlphaFoldDB" id="A0A0D3EQT5"/>
<dbReference type="EnsemblPlants" id="OBART01G21490.1">
    <property type="protein sequence ID" value="OBART01G21490.1"/>
    <property type="gene ID" value="OBART01G21490"/>
</dbReference>
<accession>A0A0D3EQT5</accession>
<feature type="domain" description="FBD" evidence="2">
    <location>
        <begin position="791"/>
        <end position="864"/>
    </location>
</feature>
<dbReference type="Gramene" id="OBART01G21490.1">
    <property type="protein sequence ID" value="OBART01G21490.1"/>
    <property type="gene ID" value="OBART01G21490"/>
</dbReference>
<dbReference type="InterPro" id="IPR055302">
    <property type="entry name" value="F-box_dom-containing"/>
</dbReference>
<dbReference type="Pfam" id="PF24758">
    <property type="entry name" value="LRR_At5g56370"/>
    <property type="match status" value="2"/>
</dbReference>
<dbReference type="SMART" id="SM00579">
    <property type="entry name" value="FBD"/>
    <property type="match status" value="2"/>
</dbReference>
<dbReference type="HOGENOM" id="CLU_283775_0_0_1"/>
<dbReference type="SUPFAM" id="SSF52047">
    <property type="entry name" value="RNI-like"/>
    <property type="match status" value="1"/>
</dbReference>
<dbReference type="InterPro" id="IPR006566">
    <property type="entry name" value="FBD"/>
</dbReference>
<evidence type="ECO:0000313" key="4">
    <source>
        <dbReference type="Proteomes" id="UP000026960"/>
    </source>
</evidence>
<feature type="region of interest" description="Disordered" evidence="1">
    <location>
        <begin position="23"/>
        <end position="47"/>
    </location>
</feature>
<evidence type="ECO:0000256" key="1">
    <source>
        <dbReference type="SAM" id="MobiDB-lite"/>
    </source>
</evidence>
<organism evidence="3">
    <name type="scientific">Oryza barthii</name>
    <dbReference type="NCBI Taxonomy" id="65489"/>
    <lineage>
        <taxon>Eukaryota</taxon>
        <taxon>Viridiplantae</taxon>
        <taxon>Streptophyta</taxon>
        <taxon>Embryophyta</taxon>
        <taxon>Tracheophyta</taxon>
        <taxon>Spermatophyta</taxon>
        <taxon>Magnoliopsida</taxon>
        <taxon>Liliopsida</taxon>
        <taxon>Poales</taxon>
        <taxon>Poaceae</taxon>
        <taxon>BOP clade</taxon>
        <taxon>Oryzoideae</taxon>
        <taxon>Oryzeae</taxon>
        <taxon>Oryzinae</taxon>
        <taxon>Oryza</taxon>
    </lineage>
</organism>
<sequence>MDDIMRAIFACIPGMRSPASPGGCLSAAFGGGDDDGEEGEGEGEDRISRLPDAVLSSIVSRLPVKDGARTAVLSPRWRRVWASTPLVLDDADLLPDDDGPQIFWRDVADAVSRVLAAHPGPFRCVRLTNACSYAGSRGAAALSRWLGVLAAKGVQELVLVFLHAWPVRVEPPADVLRVSSLRRLYLGLWRSFPDTEHLRPGADVFPNLVELGICRTDIKAKDLDRLLQCSPALETLAFVVSYNTQPNVRVRSRSLRCVLFWMSIAEELAVVVAPRLERLILWNGCPCTRRVRRDFRTRVKIGYTPELKVLGYLEPRIHVLEIANTVIEAGTKPSPGTMVPTVKVLAMKVRFGVRQEAKMLLSFLRCFPNVETLHIMDVAPVECLKAHIKKVVFKNFRGERSELAFLRFVLERAQILQTLVVVLTDGDGDHASQEELGNRLKPLIYSTHRASKCAEFFIFVRCGGTSWSFRTASDLSRKDGFVGQLWHEECDLRRGHSHRVDLAAAASRVTRVLTSHRGPYLCVHLTCCNMATHWPMLSYWLSLLAANGVQDLVFANRPYPLDLPLPVDILRIPSLRSLYLAFWTFPGIPGGARGPHVFPHLRELGLCFISIDAQDLDGLLQCSPVLETLALVSNSYSPAHIRVRSRTLRCVLFWMSLAQEIALVVAPRLDRLILWKTFMGFPGEIFCRTRVKIGYATELRVLGYLEPRMHELEIGNTTIEAGTKMSSDKTVPSVKILALKLRFGIRNEAKLLPVFLRCFPNVETLHVMSDDAHDPTGKLNLKFWHDVGPIECLHSHVNKVVFHMFRGERSELAFLKFILERAEALQKIVVVLANRDQAWVDEMRAKLRPLAMAKRTSENPTLLIVALEGGSAWSFHRASDLSVNDPFDYC</sequence>
<dbReference type="STRING" id="65489.A0A0D3EQT5"/>
<dbReference type="Proteomes" id="UP000026960">
    <property type="component" value="Chromosome 1"/>
</dbReference>
<feature type="compositionally biased region" description="Acidic residues" evidence="1">
    <location>
        <begin position="32"/>
        <end position="43"/>
    </location>
</feature>
<dbReference type="PaxDb" id="65489-OBART01G21490.1"/>
<dbReference type="CDD" id="cd22160">
    <property type="entry name" value="F-box_AtFBL13-like"/>
    <property type="match status" value="1"/>
</dbReference>
<dbReference type="eggNOG" id="ENOG502R3XN">
    <property type="taxonomic scope" value="Eukaryota"/>
</dbReference>
<dbReference type="InterPro" id="IPR036047">
    <property type="entry name" value="F-box-like_dom_sf"/>
</dbReference>
<reference evidence="3" key="2">
    <citation type="submission" date="2015-03" db="UniProtKB">
        <authorList>
            <consortium name="EnsemblPlants"/>
        </authorList>
    </citation>
    <scope>IDENTIFICATION</scope>
</reference>
<protein>
    <recommendedName>
        <fullName evidence="2">FBD domain-containing protein</fullName>
    </recommendedName>
</protein>
<evidence type="ECO:0000259" key="2">
    <source>
        <dbReference type="SMART" id="SM00579"/>
    </source>
</evidence>
<dbReference type="SUPFAM" id="SSF81383">
    <property type="entry name" value="F-box domain"/>
    <property type="match status" value="1"/>
</dbReference>
<name>A0A0D3EQT5_9ORYZ</name>
<proteinExistence type="predicted"/>
<reference evidence="3" key="1">
    <citation type="journal article" date="2009" name="Rice">
        <title>De Novo Next Generation Sequencing of Plant Genomes.</title>
        <authorList>
            <person name="Rounsley S."/>
            <person name="Marri P.R."/>
            <person name="Yu Y."/>
            <person name="He R."/>
            <person name="Sisneros N."/>
            <person name="Goicoechea J.L."/>
            <person name="Lee S.J."/>
            <person name="Angelova A."/>
            <person name="Kudrna D."/>
            <person name="Luo M."/>
            <person name="Affourtit J."/>
            <person name="Desany B."/>
            <person name="Knight J."/>
            <person name="Niazi F."/>
            <person name="Egholm M."/>
            <person name="Wing R.A."/>
        </authorList>
    </citation>
    <scope>NUCLEOTIDE SEQUENCE [LARGE SCALE GENOMIC DNA]</scope>
    <source>
        <strain evidence="3">cv. IRGC 105608</strain>
    </source>
</reference>
<dbReference type="Pfam" id="PF08387">
    <property type="entry name" value="FBD"/>
    <property type="match status" value="2"/>
</dbReference>
<dbReference type="InterPro" id="IPR053781">
    <property type="entry name" value="F-box_AtFBL13-like"/>
</dbReference>
<dbReference type="Pfam" id="PF00646">
    <property type="entry name" value="F-box"/>
    <property type="match status" value="1"/>
</dbReference>
<dbReference type="Gene3D" id="1.20.1280.50">
    <property type="match status" value="1"/>
</dbReference>